<keyword evidence="2" id="KW-0472">Membrane</keyword>
<evidence type="ECO:0000256" key="1">
    <source>
        <dbReference type="SAM" id="MobiDB-lite"/>
    </source>
</evidence>
<evidence type="ECO:0000313" key="4">
    <source>
        <dbReference type="RefSeq" id="XP_026189792.1"/>
    </source>
</evidence>
<dbReference type="Proteomes" id="UP000515125">
    <property type="component" value="Unplaced"/>
</dbReference>
<protein>
    <submittedName>
        <fullName evidence="4">Uncharacterized protein LOC113146498</fullName>
    </submittedName>
</protein>
<sequence length="383" mass="40330">MAAEEEELAEWLIGGRGMTAARSAAGSVAAFICGERATKNSGRGHDGAQAEATAEAATIHRQSALFSSPEKTPLEGLLQKEAPRNHSPPCTPETATAAAAPVERDSTMVDFGHEEGAAHQPAKLADAAAPLRDSPPAAVSTASRASAAASAAPLPPPESVPAFVAPLCPPLSATAPRIAAQPSPEAAATQPSPELLLAALRLFTPRPLIAAGNIFLVFLGCGQHKQPRHQIHSSSGSLVRLFFLAFFSLILGISDAFWLLVKCTGPYGMSWLEPKFYWKPFILGAPAISATPTAEFSQEKPPPASASATERLLPPEHLPAVFQIYLELGTFCVSPFVCLVGAWLAWRLYKARLPSLEAPPLASLRGSNHKRNAALEAPTRLAE</sequence>
<dbReference type="GeneID" id="113146498"/>
<dbReference type="RefSeq" id="XP_026189792.1">
    <property type="nucleotide sequence ID" value="XM_026334007.1"/>
</dbReference>
<feature type="compositionally biased region" description="Low complexity" evidence="1">
    <location>
        <begin position="92"/>
        <end position="101"/>
    </location>
</feature>
<keyword evidence="2" id="KW-0812">Transmembrane</keyword>
<keyword evidence="2" id="KW-1133">Transmembrane helix</keyword>
<evidence type="ECO:0000256" key="2">
    <source>
        <dbReference type="SAM" id="Phobius"/>
    </source>
</evidence>
<dbReference type="AlphaFoldDB" id="A0A6P6RQI5"/>
<name>A0A6P6RQI5_9EIME</name>
<reference evidence="4" key="1">
    <citation type="submission" date="2025-08" db="UniProtKB">
        <authorList>
            <consortium name="RefSeq"/>
        </authorList>
    </citation>
    <scope>IDENTIFICATION</scope>
</reference>
<feature type="region of interest" description="Disordered" evidence="1">
    <location>
        <begin position="81"/>
        <end position="102"/>
    </location>
</feature>
<evidence type="ECO:0000313" key="3">
    <source>
        <dbReference type="Proteomes" id="UP000515125"/>
    </source>
</evidence>
<feature type="transmembrane region" description="Helical" evidence="2">
    <location>
        <begin position="195"/>
        <end position="220"/>
    </location>
</feature>
<dbReference type="OrthoDB" id="329173at2759"/>
<feature type="region of interest" description="Disordered" evidence="1">
    <location>
        <begin position="38"/>
        <end position="57"/>
    </location>
</feature>
<feature type="transmembrane region" description="Helical" evidence="2">
    <location>
        <begin position="241"/>
        <end position="261"/>
    </location>
</feature>
<keyword evidence="3" id="KW-1185">Reference proteome</keyword>
<organism evidence="3 4">
    <name type="scientific">Cyclospora cayetanensis</name>
    <dbReference type="NCBI Taxonomy" id="88456"/>
    <lineage>
        <taxon>Eukaryota</taxon>
        <taxon>Sar</taxon>
        <taxon>Alveolata</taxon>
        <taxon>Apicomplexa</taxon>
        <taxon>Conoidasida</taxon>
        <taxon>Coccidia</taxon>
        <taxon>Eucoccidiorida</taxon>
        <taxon>Eimeriorina</taxon>
        <taxon>Eimeriidae</taxon>
        <taxon>Cyclospora</taxon>
    </lineage>
</organism>
<accession>A0A6P6RQI5</accession>
<feature type="transmembrane region" description="Helical" evidence="2">
    <location>
        <begin position="322"/>
        <end position="346"/>
    </location>
</feature>
<gene>
    <name evidence="4" type="primary">LOC113146498</name>
</gene>
<proteinExistence type="predicted"/>